<evidence type="ECO:0000313" key="2">
    <source>
        <dbReference type="Proteomes" id="UP000275076"/>
    </source>
</evidence>
<reference evidence="1 2" key="1">
    <citation type="submission" date="2018-10" db="EMBL/GenBank/DDBJ databases">
        <title>Draft genome sequence of Bacillus salarius IM0101, isolated from a hypersaline soil in Inner Mongolia, China.</title>
        <authorList>
            <person name="Yamprayoonswat W."/>
            <person name="Boonvisut S."/>
            <person name="Jumpathong W."/>
            <person name="Sittihan S."/>
            <person name="Ruangsuj P."/>
            <person name="Wanthongcharoen S."/>
            <person name="Thongpramul N."/>
            <person name="Pimmason S."/>
            <person name="Yu B."/>
            <person name="Yasawong M."/>
        </authorList>
    </citation>
    <scope>NUCLEOTIDE SEQUENCE [LARGE SCALE GENOMIC DNA]</scope>
    <source>
        <strain evidence="1 2">IM0101</strain>
    </source>
</reference>
<organism evidence="1 2">
    <name type="scientific">Salibacterium salarium</name>
    <dbReference type="NCBI Taxonomy" id="284579"/>
    <lineage>
        <taxon>Bacteria</taxon>
        <taxon>Bacillati</taxon>
        <taxon>Bacillota</taxon>
        <taxon>Bacilli</taxon>
        <taxon>Bacillales</taxon>
        <taxon>Bacillaceae</taxon>
    </lineage>
</organism>
<evidence type="ECO:0000313" key="1">
    <source>
        <dbReference type="EMBL" id="RSL31192.1"/>
    </source>
</evidence>
<proteinExistence type="predicted"/>
<protein>
    <submittedName>
        <fullName evidence="1">Uncharacterized protein</fullName>
    </submittedName>
</protein>
<name>A0A428MYK2_9BACI</name>
<comment type="caution">
    <text evidence="1">The sequence shown here is derived from an EMBL/GenBank/DDBJ whole genome shotgun (WGS) entry which is preliminary data.</text>
</comment>
<accession>A0A428MYK2</accession>
<dbReference type="EMBL" id="RBVX01000027">
    <property type="protein sequence ID" value="RSL31192.1"/>
    <property type="molecule type" value="Genomic_DNA"/>
</dbReference>
<dbReference type="AlphaFoldDB" id="A0A428MYK2"/>
<gene>
    <name evidence="1" type="ORF">D7Z54_22040</name>
</gene>
<keyword evidence="2" id="KW-1185">Reference proteome</keyword>
<sequence length="293" mass="32967">MKKFIGVFVFCFVLGSWTVEEVDAGVPSIPFEPNGSPQDGEQTEREDGHKLYIDGQLQTYGGSPIFNEGVLYVPVQAGVKVLNDKADVDKGVSYADESVYDYLEENNYIEEIDSRDVIRVSELQNLGIRAEWLDNPGRLHLETADLLAVDHLRIGDSLKEVNDKLDVHWNTGFGKPADYIGFHGDTHEFSYTDRYGKKRSGEVPDIQLEILDNSLSYIILSSSEFETARGVSVGDTLFDVTRAHGSEYINETADGKKVHIYHVNGGSMWFIANEDNEIERIALWGFQLEGYER</sequence>
<dbReference type="Proteomes" id="UP000275076">
    <property type="component" value="Unassembled WGS sequence"/>
</dbReference>